<proteinExistence type="predicted"/>
<feature type="region of interest" description="Disordered" evidence="1">
    <location>
        <begin position="41"/>
        <end position="86"/>
    </location>
</feature>
<name>A0ABW5P134_9DEIO</name>
<accession>A0ABW5P134</accession>
<evidence type="ECO:0008006" key="4">
    <source>
        <dbReference type="Google" id="ProtNLM"/>
    </source>
</evidence>
<feature type="compositionally biased region" description="Polar residues" evidence="1">
    <location>
        <begin position="41"/>
        <end position="52"/>
    </location>
</feature>
<evidence type="ECO:0000256" key="1">
    <source>
        <dbReference type="SAM" id="MobiDB-lite"/>
    </source>
</evidence>
<keyword evidence="3" id="KW-1185">Reference proteome</keyword>
<dbReference type="EMBL" id="JBHUMK010000022">
    <property type="protein sequence ID" value="MFD2608972.1"/>
    <property type="molecule type" value="Genomic_DNA"/>
</dbReference>
<protein>
    <recommendedName>
        <fullName evidence="4">Transposase</fullName>
    </recommendedName>
</protein>
<sequence length="86" mass="9593">MPQVKPAGLGCTAPARVNAMAAATGQERDLRRVKNWQRQLGSIGTYQDPTAQQRHESGEMTQLRQQLERGSRKGARLLTRSVTRSF</sequence>
<evidence type="ECO:0000313" key="2">
    <source>
        <dbReference type="EMBL" id="MFD2608972.1"/>
    </source>
</evidence>
<comment type="caution">
    <text evidence="2">The sequence shown here is derived from an EMBL/GenBank/DDBJ whole genome shotgun (WGS) entry which is preliminary data.</text>
</comment>
<reference evidence="3" key="1">
    <citation type="journal article" date="2019" name="Int. J. Syst. Evol. Microbiol.">
        <title>The Global Catalogue of Microorganisms (GCM) 10K type strain sequencing project: providing services to taxonomists for standard genome sequencing and annotation.</title>
        <authorList>
            <consortium name="The Broad Institute Genomics Platform"/>
            <consortium name="The Broad Institute Genome Sequencing Center for Infectious Disease"/>
            <person name="Wu L."/>
            <person name="Ma J."/>
        </authorList>
    </citation>
    <scope>NUCLEOTIDE SEQUENCE [LARGE SCALE GENOMIC DNA]</scope>
    <source>
        <strain evidence="3">KCTC 33842</strain>
    </source>
</reference>
<dbReference type="RefSeq" id="WP_386843976.1">
    <property type="nucleotide sequence ID" value="NZ_JBHUMK010000022.1"/>
</dbReference>
<evidence type="ECO:0000313" key="3">
    <source>
        <dbReference type="Proteomes" id="UP001597475"/>
    </source>
</evidence>
<dbReference type="Proteomes" id="UP001597475">
    <property type="component" value="Unassembled WGS sequence"/>
</dbReference>
<gene>
    <name evidence="2" type="ORF">ACFSR9_05880</name>
</gene>
<organism evidence="2 3">
    <name type="scientific">Deinococcus taklimakanensis</name>
    <dbReference type="NCBI Taxonomy" id="536443"/>
    <lineage>
        <taxon>Bacteria</taxon>
        <taxon>Thermotogati</taxon>
        <taxon>Deinococcota</taxon>
        <taxon>Deinococci</taxon>
        <taxon>Deinococcales</taxon>
        <taxon>Deinococcaceae</taxon>
        <taxon>Deinococcus</taxon>
    </lineage>
</organism>